<dbReference type="EMBL" id="CM018031">
    <property type="protein sequence ID" value="KAA8548346.1"/>
    <property type="molecule type" value="Genomic_DNA"/>
</dbReference>
<dbReference type="Gene3D" id="3.40.50.2000">
    <property type="entry name" value="Glycogen Phosphorylase B"/>
    <property type="match status" value="3"/>
</dbReference>
<name>A0A5J5C0D3_9ASTE</name>
<organism evidence="3 4">
    <name type="scientific">Nyssa sinensis</name>
    <dbReference type="NCBI Taxonomy" id="561372"/>
    <lineage>
        <taxon>Eukaryota</taxon>
        <taxon>Viridiplantae</taxon>
        <taxon>Streptophyta</taxon>
        <taxon>Embryophyta</taxon>
        <taxon>Tracheophyta</taxon>
        <taxon>Spermatophyta</taxon>
        <taxon>Magnoliopsida</taxon>
        <taxon>eudicotyledons</taxon>
        <taxon>Gunneridae</taxon>
        <taxon>Pentapetalae</taxon>
        <taxon>asterids</taxon>
        <taxon>Cornales</taxon>
        <taxon>Nyssaceae</taxon>
        <taxon>Nyssa</taxon>
    </lineage>
</organism>
<protein>
    <submittedName>
        <fullName evidence="3">Uncharacterized protein</fullName>
    </submittedName>
</protein>
<dbReference type="OrthoDB" id="5835829at2759"/>
<dbReference type="PANTHER" id="PTHR11926">
    <property type="entry name" value="GLUCOSYL/GLUCURONOSYL TRANSFERASES"/>
    <property type="match status" value="1"/>
</dbReference>
<sequence>MIDRHILLLTFPAQGAINPAFQLAKHLIRMGVKVTIVTTVSAHRRMTKSAPIPDDLTIAAFSDGYDDGFKNRDDHQHFLSEFKSHGSRAVAELITASRKEGHPITRLVYTMLQTWAAKLAHDLHVQSTLFGIQPAPVFQIYYYYFNGYGDLIRKNSTDTSCPIEIPGLPLLTSRDLPSFLVPSNSNLYSFALPSFKEQLELLDTETKPKILPTNAKLIEDVWKTGVRVTANEEGLVKGDEIKRCIEMVMGGGERGEELRKNAKKWKALARDAQKEGGSLDINLKAFVDEL</sequence>
<evidence type="ECO:0000313" key="3">
    <source>
        <dbReference type="EMBL" id="KAA8548346.1"/>
    </source>
</evidence>
<accession>A0A5J5C0D3</accession>
<proteinExistence type="inferred from homology"/>
<comment type="similarity">
    <text evidence="1">Belongs to the UDP-glycosyltransferase family.</text>
</comment>
<dbReference type="PANTHER" id="PTHR11926:SF870">
    <property type="entry name" value="UDP-GLYCOSYLTRANSFERASE 75B1"/>
    <property type="match status" value="1"/>
</dbReference>
<gene>
    <name evidence="3" type="ORF">F0562_000030</name>
</gene>
<dbReference type="AlphaFoldDB" id="A0A5J5C0D3"/>
<reference evidence="3 4" key="1">
    <citation type="submission" date="2019-09" db="EMBL/GenBank/DDBJ databases">
        <title>A chromosome-level genome assembly of the Chinese tupelo Nyssa sinensis.</title>
        <authorList>
            <person name="Yang X."/>
            <person name="Kang M."/>
            <person name="Yang Y."/>
            <person name="Xiong H."/>
            <person name="Wang M."/>
            <person name="Zhang Z."/>
            <person name="Wang Z."/>
            <person name="Wu H."/>
            <person name="Ma T."/>
            <person name="Liu J."/>
            <person name="Xi Z."/>
        </authorList>
    </citation>
    <scope>NUCLEOTIDE SEQUENCE [LARGE SCALE GENOMIC DNA]</scope>
    <source>
        <strain evidence="3">J267</strain>
        <tissue evidence="3">Leaf</tissue>
    </source>
</reference>
<keyword evidence="4" id="KW-1185">Reference proteome</keyword>
<dbReference type="SUPFAM" id="SSF53756">
    <property type="entry name" value="UDP-Glycosyltransferase/glycogen phosphorylase"/>
    <property type="match status" value="2"/>
</dbReference>
<evidence type="ECO:0000256" key="2">
    <source>
        <dbReference type="ARBA" id="ARBA00022676"/>
    </source>
</evidence>
<evidence type="ECO:0000256" key="1">
    <source>
        <dbReference type="ARBA" id="ARBA00009995"/>
    </source>
</evidence>
<keyword evidence="2" id="KW-0808">Transferase</keyword>
<keyword evidence="2" id="KW-0328">Glycosyltransferase</keyword>
<dbReference type="Proteomes" id="UP000325577">
    <property type="component" value="Linkage Group LG0"/>
</dbReference>
<dbReference type="GO" id="GO:0080043">
    <property type="term" value="F:quercetin 3-O-glucosyltransferase activity"/>
    <property type="evidence" value="ECO:0007669"/>
    <property type="project" value="TreeGrafter"/>
</dbReference>
<dbReference type="GO" id="GO:0080044">
    <property type="term" value="F:quercetin 7-O-glucosyltransferase activity"/>
    <property type="evidence" value="ECO:0007669"/>
    <property type="project" value="TreeGrafter"/>
</dbReference>
<evidence type="ECO:0000313" key="4">
    <source>
        <dbReference type="Proteomes" id="UP000325577"/>
    </source>
</evidence>